<dbReference type="GO" id="GO:0006352">
    <property type="term" value="P:DNA-templated transcription initiation"/>
    <property type="evidence" value="ECO:0007669"/>
    <property type="project" value="InterPro"/>
</dbReference>
<dbReference type="Pfam" id="PF08281">
    <property type="entry name" value="Sigma70_r4_2"/>
    <property type="match status" value="1"/>
</dbReference>
<dbReference type="EMBL" id="NFKM01000009">
    <property type="protein sequence ID" value="OUP60621.1"/>
    <property type="molecule type" value="Genomic_DNA"/>
</dbReference>
<evidence type="ECO:0000313" key="2">
    <source>
        <dbReference type="EMBL" id="OUP60621.1"/>
    </source>
</evidence>
<evidence type="ECO:0000259" key="1">
    <source>
        <dbReference type="Pfam" id="PF08281"/>
    </source>
</evidence>
<accession>A0A1Y4LZX6</accession>
<evidence type="ECO:0000313" key="3">
    <source>
        <dbReference type="Proteomes" id="UP000195447"/>
    </source>
</evidence>
<dbReference type="GO" id="GO:0016987">
    <property type="term" value="F:sigma factor activity"/>
    <property type="evidence" value="ECO:0007669"/>
    <property type="project" value="InterPro"/>
</dbReference>
<dbReference type="InterPro" id="IPR013324">
    <property type="entry name" value="RNA_pol_sigma_r3/r4-like"/>
</dbReference>
<comment type="caution">
    <text evidence="2">The sequence shown here is derived from an EMBL/GenBank/DDBJ whole genome shotgun (WGS) entry which is preliminary data.</text>
</comment>
<gene>
    <name evidence="2" type="ORF">B5F14_05800</name>
</gene>
<sequence>MAYNHKKEELIWRKKKEKEEALLRKLGFPEDKIRMLYDYDRDVFNCDRHYGENEDVTQEGFFNKHPVYDRIIIITIEDLLDQVEDKNLLFKLKKADKVLLQILLLRFLDYEIDEIAEELHMTSNAIRKRINKFRKKL</sequence>
<dbReference type="InterPro" id="IPR036388">
    <property type="entry name" value="WH-like_DNA-bd_sf"/>
</dbReference>
<dbReference type="GO" id="GO:0003677">
    <property type="term" value="F:DNA binding"/>
    <property type="evidence" value="ECO:0007669"/>
    <property type="project" value="InterPro"/>
</dbReference>
<feature type="domain" description="RNA polymerase sigma factor 70 region 4 type 2" evidence="1">
    <location>
        <begin position="101"/>
        <end position="137"/>
    </location>
</feature>
<protein>
    <recommendedName>
        <fullName evidence="1">RNA polymerase sigma factor 70 region 4 type 2 domain-containing protein</fullName>
    </recommendedName>
</protein>
<dbReference type="RefSeq" id="WP_087158632.1">
    <property type="nucleotide sequence ID" value="NZ_NFKM01000009.1"/>
</dbReference>
<keyword evidence="3" id="KW-1185">Reference proteome</keyword>
<dbReference type="Gene3D" id="1.10.10.10">
    <property type="entry name" value="Winged helix-like DNA-binding domain superfamily/Winged helix DNA-binding domain"/>
    <property type="match status" value="1"/>
</dbReference>
<name>A0A1Y4LZX6_9FIRM</name>
<proteinExistence type="predicted"/>
<dbReference type="SUPFAM" id="SSF88659">
    <property type="entry name" value="Sigma3 and sigma4 domains of RNA polymerase sigma factors"/>
    <property type="match status" value="1"/>
</dbReference>
<dbReference type="AlphaFoldDB" id="A0A1Y4LZX6"/>
<reference evidence="3" key="1">
    <citation type="submission" date="2017-04" db="EMBL/GenBank/DDBJ databases">
        <title>Function of individual gut microbiota members based on whole genome sequencing of pure cultures obtained from chicken caecum.</title>
        <authorList>
            <person name="Medvecky M."/>
            <person name="Cejkova D."/>
            <person name="Polansky O."/>
            <person name="Karasova D."/>
            <person name="Kubasova T."/>
            <person name="Cizek A."/>
            <person name="Rychlik I."/>
        </authorList>
    </citation>
    <scope>NUCLEOTIDE SEQUENCE [LARGE SCALE GENOMIC DNA]</scope>
    <source>
        <strain evidence="3">An178</strain>
    </source>
</reference>
<dbReference type="InterPro" id="IPR013249">
    <property type="entry name" value="RNA_pol_sigma70_r4_t2"/>
</dbReference>
<organism evidence="2 3">
    <name type="scientific">Faecalitalea cylindroides</name>
    <dbReference type="NCBI Taxonomy" id="39483"/>
    <lineage>
        <taxon>Bacteria</taxon>
        <taxon>Bacillati</taxon>
        <taxon>Bacillota</taxon>
        <taxon>Erysipelotrichia</taxon>
        <taxon>Erysipelotrichales</taxon>
        <taxon>Erysipelotrichaceae</taxon>
        <taxon>Faecalitalea</taxon>
    </lineage>
</organism>
<dbReference type="Proteomes" id="UP000195447">
    <property type="component" value="Unassembled WGS sequence"/>
</dbReference>